<dbReference type="GeneID" id="66081514"/>
<dbReference type="Gene3D" id="3.40.525.10">
    <property type="entry name" value="CRAL-TRIO lipid binding domain"/>
    <property type="match status" value="1"/>
</dbReference>
<protein>
    <recommendedName>
        <fullName evidence="2">CRAL-TRIO domain-containing protein</fullName>
    </recommendedName>
</protein>
<dbReference type="PROSITE" id="PS50191">
    <property type="entry name" value="CRAL_TRIO"/>
    <property type="match status" value="1"/>
</dbReference>
<evidence type="ECO:0000259" key="2">
    <source>
        <dbReference type="PROSITE" id="PS50191"/>
    </source>
</evidence>
<sequence>MNLKKLYSTCSPERHWQTILVNAESLTREVIPSAALAHGKSVTSVFVVVDLDGFGLGQFWQMKGLVQKSFNISQDYYPETMGSLVVINAPSSFTIIWSIVKPWLAKETADKTDVWGTDYKERLLELVDADSLPSFLGGNCKCEEAGGCQLSAAGPWLEERQGRGPKSSQNGNAQLET</sequence>
<dbReference type="KEGG" id="more:E1B28_012439"/>
<dbReference type="OrthoDB" id="1434354at2759"/>
<dbReference type="Proteomes" id="UP001049176">
    <property type="component" value="Chromosome 8"/>
</dbReference>
<dbReference type="AlphaFoldDB" id="A0A9P7RS47"/>
<dbReference type="PANTHER" id="PTHR45657:SF1">
    <property type="entry name" value="CRAL-TRIO DOMAIN-CONTAINING PROTEIN YKL091C-RELATED"/>
    <property type="match status" value="1"/>
</dbReference>
<dbReference type="EMBL" id="CM032188">
    <property type="protein sequence ID" value="KAG7088447.1"/>
    <property type="molecule type" value="Genomic_DNA"/>
</dbReference>
<dbReference type="InterPro" id="IPR051026">
    <property type="entry name" value="PI/PC_transfer"/>
</dbReference>
<dbReference type="PANTHER" id="PTHR45657">
    <property type="entry name" value="CRAL-TRIO DOMAIN-CONTAINING PROTEIN YKL091C-RELATED"/>
    <property type="match status" value="1"/>
</dbReference>
<dbReference type="CDD" id="cd00170">
    <property type="entry name" value="SEC14"/>
    <property type="match status" value="1"/>
</dbReference>
<gene>
    <name evidence="3" type="ORF">E1B28_012439</name>
</gene>
<evidence type="ECO:0000256" key="1">
    <source>
        <dbReference type="SAM" id="MobiDB-lite"/>
    </source>
</evidence>
<feature type="domain" description="CRAL-TRIO" evidence="2">
    <location>
        <begin position="1"/>
        <end position="144"/>
    </location>
</feature>
<name>A0A9P7RS47_9AGAR</name>
<evidence type="ECO:0000313" key="4">
    <source>
        <dbReference type="Proteomes" id="UP001049176"/>
    </source>
</evidence>
<dbReference type="Pfam" id="PF00650">
    <property type="entry name" value="CRAL_TRIO"/>
    <property type="match status" value="1"/>
</dbReference>
<keyword evidence="4" id="KW-1185">Reference proteome</keyword>
<dbReference type="SMART" id="SM00516">
    <property type="entry name" value="SEC14"/>
    <property type="match status" value="1"/>
</dbReference>
<organism evidence="3 4">
    <name type="scientific">Marasmius oreades</name>
    <name type="common">fairy-ring Marasmius</name>
    <dbReference type="NCBI Taxonomy" id="181124"/>
    <lineage>
        <taxon>Eukaryota</taxon>
        <taxon>Fungi</taxon>
        <taxon>Dikarya</taxon>
        <taxon>Basidiomycota</taxon>
        <taxon>Agaricomycotina</taxon>
        <taxon>Agaricomycetes</taxon>
        <taxon>Agaricomycetidae</taxon>
        <taxon>Agaricales</taxon>
        <taxon>Marasmiineae</taxon>
        <taxon>Marasmiaceae</taxon>
        <taxon>Marasmius</taxon>
    </lineage>
</organism>
<dbReference type="SUPFAM" id="SSF52087">
    <property type="entry name" value="CRAL/TRIO domain"/>
    <property type="match status" value="1"/>
</dbReference>
<dbReference type="InterPro" id="IPR036865">
    <property type="entry name" value="CRAL-TRIO_dom_sf"/>
</dbReference>
<comment type="caution">
    <text evidence="3">The sequence shown here is derived from an EMBL/GenBank/DDBJ whole genome shotgun (WGS) entry which is preliminary data.</text>
</comment>
<proteinExistence type="predicted"/>
<accession>A0A9P7RS47</accession>
<dbReference type="InterPro" id="IPR001251">
    <property type="entry name" value="CRAL-TRIO_dom"/>
</dbReference>
<evidence type="ECO:0000313" key="3">
    <source>
        <dbReference type="EMBL" id="KAG7088447.1"/>
    </source>
</evidence>
<feature type="region of interest" description="Disordered" evidence="1">
    <location>
        <begin position="158"/>
        <end position="177"/>
    </location>
</feature>
<dbReference type="RefSeq" id="XP_043004918.1">
    <property type="nucleotide sequence ID" value="XM_043157551.1"/>
</dbReference>
<reference evidence="3" key="1">
    <citation type="journal article" date="2021" name="Genome Biol. Evol.">
        <title>The assembled and annotated genome of the fairy-ring fungus Marasmius oreades.</title>
        <authorList>
            <person name="Hiltunen M."/>
            <person name="Ament-Velasquez S.L."/>
            <person name="Johannesson H."/>
        </authorList>
    </citation>
    <scope>NUCLEOTIDE SEQUENCE</scope>
    <source>
        <strain evidence="3">03SP1</strain>
    </source>
</reference>
<feature type="compositionally biased region" description="Polar residues" evidence="1">
    <location>
        <begin position="166"/>
        <end position="177"/>
    </location>
</feature>